<keyword evidence="1" id="KW-0732">Signal</keyword>
<dbReference type="SMR" id="A0A1I7RYV7"/>
<reference evidence="3" key="2">
    <citation type="submission" date="2020-08" db="EMBL/GenBank/DDBJ databases">
        <authorList>
            <person name="Kikuchi T."/>
        </authorList>
    </citation>
    <scope>NUCLEOTIDE SEQUENCE</scope>
    <source>
        <strain evidence="2">Ka4C1</strain>
    </source>
</reference>
<accession>A0A1I7RYV7</accession>
<dbReference type="EMBL" id="CAJFDI010000002">
    <property type="protein sequence ID" value="CAD5213253.1"/>
    <property type="molecule type" value="Genomic_DNA"/>
</dbReference>
<protein>
    <submittedName>
        <fullName evidence="2">(pine wood nematode) hypothetical protein</fullName>
    </submittedName>
</protein>
<reference evidence="6" key="1">
    <citation type="submission" date="2016-11" db="UniProtKB">
        <authorList>
            <consortium name="WormBaseParasite"/>
        </authorList>
    </citation>
    <scope>IDENTIFICATION</scope>
</reference>
<proteinExistence type="predicted"/>
<evidence type="ECO:0000313" key="5">
    <source>
        <dbReference type="Proteomes" id="UP000659654"/>
    </source>
</evidence>
<organism evidence="4 6">
    <name type="scientific">Bursaphelenchus xylophilus</name>
    <name type="common">Pinewood nematode worm</name>
    <name type="synonym">Aphelenchoides xylophilus</name>
    <dbReference type="NCBI Taxonomy" id="6326"/>
    <lineage>
        <taxon>Eukaryota</taxon>
        <taxon>Metazoa</taxon>
        <taxon>Ecdysozoa</taxon>
        <taxon>Nematoda</taxon>
        <taxon>Chromadorea</taxon>
        <taxon>Rhabditida</taxon>
        <taxon>Tylenchina</taxon>
        <taxon>Tylenchomorpha</taxon>
        <taxon>Aphelenchoidea</taxon>
        <taxon>Aphelenchoididae</taxon>
        <taxon>Bursaphelenchus</taxon>
    </lineage>
</organism>
<sequence length="105" mass="11991">MKFSLLLLLIIDSFVAYKDDKKKCKFALGALGRGFESHEVLKDEEKRREVLDKIIKRKIETCPQTYNKQFCDSSPCIRGVVACLEAQKTSDQYMDVDKCCAGCDE</sequence>
<dbReference type="Proteomes" id="UP000095284">
    <property type="component" value="Unplaced"/>
</dbReference>
<dbReference type="WBParaSite" id="BXY_0592500.1">
    <property type="protein sequence ID" value="BXY_0592500.1"/>
    <property type="gene ID" value="BXY_0592500"/>
</dbReference>
<dbReference type="Proteomes" id="UP000659654">
    <property type="component" value="Unassembled WGS sequence"/>
</dbReference>
<dbReference type="Proteomes" id="UP000582659">
    <property type="component" value="Unassembled WGS sequence"/>
</dbReference>
<dbReference type="AlphaFoldDB" id="A0A1I7RYV7"/>
<name>A0A1I7RYV7_BURXY</name>
<evidence type="ECO:0000313" key="6">
    <source>
        <dbReference type="WBParaSite" id="BXY_0592500.1"/>
    </source>
</evidence>
<feature type="chain" id="PRO_5035359552" evidence="1">
    <location>
        <begin position="17"/>
        <end position="105"/>
    </location>
</feature>
<gene>
    <name evidence="2" type="ORF">BXYJ_LOCUS2924</name>
</gene>
<keyword evidence="5" id="KW-1185">Reference proteome</keyword>
<feature type="signal peptide" evidence="1">
    <location>
        <begin position="1"/>
        <end position="16"/>
    </location>
</feature>
<evidence type="ECO:0000313" key="4">
    <source>
        <dbReference type="Proteomes" id="UP000095284"/>
    </source>
</evidence>
<evidence type="ECO:0000313" key="2">
    <source>
        <dbReference type="EMBL" id="CAD5213253.1"/>
    </source>
</evidence>
<evidence type="ECO:0000313" key="3">
    <source>
        <dbReference type="EMBL" id="CAG9092158.1"/>
    </source>
</evidence>
<dbReference type="EMBL" id="CAJFCV020000002">
    <property type="protein sequence ID" value="CAG9092158.1"/>
    <property type="molecule type" value="Genomic_DNA"/>
</dbReference>
<evidence type="ECO:0000256" key="1">
    <source>
        <dbReference type="SAM" id="SignalP"/>
    </source>
</evidence>